<gene>
    <name evidence="2" type="ORF">GXP67_04190</name>
</gene>
<feature type="domain" description="DinB-like" evidence="1">
    <location>
        <begin position="31"/>
        <end position="166"/>
    </location>
</feature>
<dbReference type="SUPFAM" id="SSF109854">
    <property type="entry name" value="DinB/YfiT-like putative metalloenzymes"/>
    <property type="match status" value="1"/>
</dbReference>
<sequence>MRKPTPEEYSQSVYTSRYVNLVTGDDVLAELKRGLTNMQTLFSSFSEDQWNYRYAPGKWTLKELLAHMIDTERIMAYRALCIARGEKQALPGFDEETYAANGNYGKRSSAELLQEYRLVREANLLQFATFDETMLSQLGNANGKDISARAVLFVIAGHERHHLNIIQERYLSSMEK</sequence>
<dbReference type="EMBL" id="CP048222">
    <property type="protein sequence ID" value="QHT65925.1"/>
    <property type="molecule type" value="Genomic_DNA"/>
</dbReference>
<evidence type="ECO:0000259" key="1">
    <source>
        <dbReference type="Pfam" id="PF12867"/>
    </source>
</evidence>
<keyword evidence="3" id="KW-1185">Reference proteome</keyword>
<protein>
    <submittedName>
        <fullName evidence="2">DinB family protein</fullName>
    </submittedName>
</protein>
<dbReference type="AlphaFoldDB" id="A0A6C0GD78"/>
<dbReference type="Pfam" id="PF12867">
    <property type="entry name" value="DinB_2"/>
    <property type="match status" value="1"/>
</dbReference>
<dbReference type="Gene3D" id="1.20.120.450">
    <property type="entry name" value="dinb family like domain"/>
    <property type="match status" value="1"/>
</dbReference>
<evidence type="ECO:0000313" key="3">
    <source>
        <dbReference type="Proteomes" id="UP000480178"/>
    </source>
</evidence>
<dbReference type="InterPro" id="IPR034660">
    <property type="entry name" value="DinB/YfiT-like"/>
</dbReference>
<evidence type="ECO:0000313" key="2">
    <source>
        <dbReference type="EMBL" id="QHT65925.1"/>
    </source>
</evidence>
<proteinExistence type="predicted"/>
<organism evidence="2 3">
    <name type="scientific">Rhodocytophaga rosea</name>
    <dbReference type="NCBI Taxonomy" id="2704465"/>
    <lineage>
        <taxon>Bacteria</taxon>
        <taxon>Pseudomonadati</taxon>
        <taxon>Bacteroidota</taxon>
        <taxon>Cytophagia</taxon>
        <taxon>Cytophagales</taxon>
        <taxon>Rhodocytophagaceae</taxon>
        <taxon>Rhodocytophaga</taxon>
    </lineage>
</organism>
<dbReference type="RefSeq" id="WP_162441998.1">
    <property type="nucleotide sequence ID" value="NZ_CP048222.1"/>
</dbReference>
<name>A0A6C0GD78_9BACT</name>
<reference evidence="2 3" key="1">
    <citation type="submission" date="2020-01" db="EMBL/GenBank/DDBJ databases">
        <authorList>
            <person name="Kim M.K."/>
        </authorList>
    </citation>
    <scope>NUCLEOTIDE SEQUENCE [LARGE SCALE GENOMIC DNA]</scope>
    <source>
        <strain evidence="2 3">172606-1</strain>
    </source>
</reference>
<dbReference type="InterPro" id="IPR024775">
    <property type="entry name" value="DinB-like"/>
</dbReference>
<dbReference type="KEGG" id="rhoz:GXP67_04190"/>
<dbReference type="Proteomes" id="UP000480178">
    <property type="component" value="Chromosome"/>
</dbReference>
<accession>A0A6C0GD78</accession>